<evidence type="ECO:0000259" key="2">
    <source>
        <dbReference type="PROSITE" id="PS50837"/>
    </source>
</evidence>
<keyword evidence="4" id="KW-1185">Reference proteome</keyword>
<dbReference type="InterPro" id="IPR027417">
    <property type="entry name" value="P-loop_NTPase"/>
</dbReference>
<dbReference type="Gene3D" id="3.40.50.300">
    <property type="entry name" value="P-loop containing nucleotide triphosphate hydrolases"/>
    <property type="match status" value="1"/>
</dbReference>
<evidence type="ECO:0000313" key="4">
    <source>
        <dbReference type="Proteomes" id="UP001583280"/>
    </source>
</evidence>
<feature type="domain" description="NACHT" evidence="2">
    <location>
        <begin position="125"/>
        <end position="240"/>
    </location>
</feature>
<organism evidence="3 4">
    <name type="scientific">Ceratocystis pirilliformis</name>
    <dbReference type="NCBI Taxonomy" id="259994"/>
    <lineage>
        <taxon>Eukaryota</taxon>
        <taxon>Fungi</taxon>
        <taxon>Dikarya</taxon>
        <taxon>Ascomycota</taxon>
        <taxon>Pezizomycotina</taxon>
        <taxon>Sordariomycetes</taxon>
        <taxon>Hypocreomycetidae</taxon>
        <taxon>Microascales</taxon>
        <taxon>Ceratocystidaceae</taxon>
        <taxon>Ceratocystis</taxon>
    </lineage>
</organism>
<comment type="caution">
    <text evidence="3">The sequence shown here is derived from an EMBL/GenBank/DDBJ whole genome shotgun (WGS) entry which is preliminary data.</text>
</comment>
<name>A0ABR3ZQK9_9PEZI</name>
<dbReference type="PANTHER" id="PTHR10039">
    <property type="entry name" value="AMELOGENIN"/>
    <property type="match status" value="1"/>
</dbReference>
<dbReference type="PANTHER" id="PTHR10039:SF14">
    <property type="entry name" value="NACHT DOMAIN-CONTAINING PROTEIN"/>
    <property type="match status" value="1"/>
</dbReference>
<dbReference type="InterPro" id="IPR007111">
    <property type="entry name" value="NACHT_NTPase"/>
</dbReference>
<sequence length="464" mass="52200">MQLTGKTNPTKQHNAIGLMGTRPWAKAIPHQFVIATHAPGSGQQTLEPEPMSLVGLQEVTIQIEQQTEKHENDKDKQCLEDLCATGPFVDKDDIEAKKGGLLNGSYQWVLEHKSFQQFQKEEESQVLWVRGDTGKGKTMLLCGIIEELRADPSVSLSYFFFQATDGDRLNTATPALRGLIYHLASCNPQLIKHIREKYDAKGKTVFNDENAWHNLCDIMTAMLNDPSLKNAILVIDALDECGVGRQHLLDFISKPSPAKWIVSSHDLPDVKESLYGPEQKSKIHLELDQASVSAAIESYVEYRVDQLSENKNYDPKMKTAILEVMKENSHGTFLWAALVCQELSVESVRRRHSLSILSSYPTGLDSLYKYILEQLYKTDDAQLCKDILDLVLAAPHPVPFKELCTVVTILRDLEREEVEEIISSCGSLLVLHHDAVSYVHQSARDYFLNKAPSEIPPLQITDDY</sequence>
<dbReference type="InterPro" id="IPR056884">
    <property type="entry name" value="NPHP3-like_N"/>
</dbReference>
<evidence type="ECO:0000256" key="1">
    <source>
        <dbReference type="ARBA" id="ARBA00022737"/>
    </source>
</evidence>
<dbReference type="EMBL" id="JAWDJO010000002">
    <property type="protein sequence ID" value="KAL1902098.1"/>
    <property type="molecule type" value="Genomic_DNA"/>
</dbReference>
<accession>A0ABR3ZQK9</accession>
<keyword evidence="1" id="KW-0677">Repeat</keyword>
<dbReference type="SUPFAM" id="SSF52540">
    <property type="entry name" value="P-loop containing nucleoside triphosphate hydrolases"/>
    <property type="match status" value="1"/>
</dbReference>
<reference evidence="3 4" key="1">
    <citation type="journal article" date="2024" name="IMA Fungus">
        <title>IMA Genome - F19 : A genome assembly and annotation guide to empower mycologists, including annotated draft genome sequences of Ceratocystis pirilliformis, Diaporthe australafricana, Fusarium ophioides, Paecilomyces lecythidis, and Sporothrix stenoceras.</title>
        <authorList>
            <person name="Aylward J."/>
            <person name="Wilson A.M."/>
            <person name="Visagie C.M."/>
            <person name="Spraker J."/>
            <person name="Barnes I."/>
            <person name="Buitendag C."/>
            <person name="Ceriani C."/>
            <person name="Del Mar Angel L."/>
            <person name="du Plessis D."/>
            <person name="Fuchs T."/>
            <person name="Gasser K."/>
            <person name="Kramer D."/>
            <person name="Li W."/>
            <person name="Munsamy K."/>
            <person name="Piso A."/>
            <person name="Price J.L."/>
            <person name="Sonnekus B."/>
            <person name="Thomas C."/>
            <person name="van der Nest A."/>
            <person name="van Dijk A."/>
            <person name="van Heerden A."/>
            <person name="van Vuuren N."/>
            <person name="Yilmaz N."/>
            <person name="Duong T.A."/>
            <person name="van der Merwe N.A."/>
            <person name="Wingfield M.J."/>
            <person name="Wingfield B.D."/>
        </authorList>
    </citation>
    <scope>NUCLEOTIDE SEQUENCE [LARGE SCALE GENOMIC DNA]</scope>
    <source>
        <strain evidence="3 4">CMW 12675</strain>
    </source>
</reference>
<protein>
    <recommendedName>
        <fullName evidence="2">NACHT domain-containing protein</fullName>
    </recommendedName>
</protein>
<dbReference type="Pfam" id="PF24883">
    <property type="entry name" value="NPHP3_N"/>
    <property type="match status" value="1"/>
</dbReference>
<evidence type="ECO:0000313" key="3">
    <source>
        <dbReference type="EMBL" id="KAL1902098.1"/>
    </source>
</evidence>
<dbReference type="PROSITE" id="PS50837">
    <property type="entry name" value="NACHT"/>
    <property type="match status" value="1"/>
</dbReference>
<proteinExistence type="predicted"/>
<dbReference type="Proteomes" id="UP001583280">
    <property type="component" value="Unassembled WGS sequence"/>
</dbReference>
<gene>
    <name evidence="3" type="ORF">Cpir12675_000207</name>
</gene>